<organism evidence="2 3">
    <name type="scientific">Halomicrobium zhouii</name>
    <dbReference type="NCBI Taxonomy" id="767519"/>
    <lineage>
        <taxon>Archaea</taxon>
        <taxon>Methanobacteriati</taxon>
        <taxon>Methanobacteriota</taxon>
        <taxon>Stenosarchaea group</taxon>
        <taxon>Halobacteria</taxon>
        <taxon>Halobacteriales</taxon>
        <taxon>Haloarculaceae</taxon>
        <taxon>Halomicrobium</taxon>
    </lineage>
</organism>
<feature type="coiled-coil region" evidence="1">
    <location>
        <begin position="95"/>
        <end position="122"/>
    </location>
</feature>
<evidence type="ECO:0000313" key="2">
    <source>
        <dbReference type="EMBL" id="SFR86604.1"/>
    </source>
</evidence>
<feature type="coiled-coil region" evidence="1">
    <location>
        <begin position="149"/>
        <end position="183"/>
    </location>
</feature>
<reference evidence="2 3" key="1">
    <citation type="submission" date="2016-10" db="EMBL/GenBank/DDBJ databases">
        <authorList>
            <person name="de Groot N.N."/>
        </authorList>
    </citation>
    <scope>NUCLEOTIDE SEQUENCE [LARGE SCALE GENOMIC DNA]</scope>
    <source>
        <strain evidence="2 3">CGMCC 1.10457</strain>
    </source>
</reference>
<dbReference type="STRING" id="767519.SAMN05216559_0241"/>
<dbReference type="RefSeq" id="WP_089813102.1">
    <property type="nucleotide sequence ID" value="NZ_FOZK01000001.1"/>
</dbReference>
<protein>
    <submittedName>
        <fullName evidence="2">Uncharacterized protein</fullName>
    </submittedName>
</protein>
<dbReference type="EMBL" id="FOZK01000001">
    <property type="protein sequence ID" value="SFR86604.1"/>
    <property type="molecule type" value="Genomic_DNA"/>
</dbReference>
<keyword evidence="3" id="KW-1185">Reference proteome</keyword>
<dbReference type="Proteomes" id="UP000199062">
    <property type="component" value="Unassembled WGS sequence"/>
</dbReference>
<dbReference type="OrthoDB" id="178099at2157"/>
<dbReference type="AlphaFoldDB" id="A0A1I6K632"/>
<gene>
    <name evidence="2" type="ORF">SAMN05216559_0241</name>
</gene>
<accession>A0A1I6K632</accession>
<proteinExistence type="predicted"/>
<evidence type="ECO:0000256" key="1">
    <source>
        <dbReference type="SAM" id="Coils"/>
    </source>
</evidence>
<sequence length="183" mass="20589">MTEYTTPVTTAFQMQRQSIEQSQKVFEQSVAFQKNVTDAVVDSLDSQESAQRRGVELAQTAFHSYLDTVEATVPGVTPTVEEVRATVDEQYEFLLENHAETFENVEAELVEQTDAYDELTEDVLTAMNEQVGLLVEAHEDLEAQSVEAAEQWGEQIEELQDQVEEVQDQVREVQEQAADAVEA</sequence>
<name>A0A1I6K632_9EURY</name>
<keyword evidence="1" id="KW-0175">Coiled coil</keyword>
<evidence type="ECO:0000313" key="3">
    <source>
        <dbReference type="Proteomes" id="UP000199062"/>
    </source>
</evidence>